<dbReference type="AlphaFoldDB" id="A0A9X0CUS3"/>
<feature type="region of interest" description="Disordered" evidence="1">
    <location>
        <begin position="1"/>
        <end position="41"/>
    </location>
</feature>
<accession>A0A9X0CUS3</accession>
<gene>
    <name evidence="2" type="ORF">OS493_035273</name>
</gene>
<organism evidence="2 3">
    <name type="scientific">Desmophyllum pertusum</name>
    <dbReference type="NCBI Taxonomy" id="174260"/>
    <lineage>
        <taxon>Eukaryota</taxon>
        <taxon>Metazoa</taxon>
        <taxon>Cnidaria</taxon>
        <taxon>Anthozoa</taxon>
        <taxon>Hexacorallia</taxon>
        <taxon>Scleractinia</taxon>
        <taxon>Caryophylliina</taxon>
        <taxon>Caryophylliidae</taxon>
        <taxon>Desmophyllum</taxon>
    </lineage>
</organism>
<reference evidence="2" key="1">
    <citation type="submission" date="2023-01" db="EMBL/GenBank/DDBJ databases">
        <title>Genome assembly of the deep-sea coral Lophelia pertusa.</title>
        <authorList>
            <person name="Herrera S."/>
            <person name="Cordes E."/>
        </authorList>
    </citation>
    <scope>NUCLEOTIDE SEQUENCE</scope>
    <source>
        <strain evidence="2">USNM1676648</strain>
        <tissue evidence="2">Polyp</tissue>
    </source>
</reference>
<keyword evidence="3" id="KW-1185">Reference proteome</keyword>
<evidence type="ECO:0000313" key="2">
    <source>
        <dbReference type="EMBL" id="KAJ7376346.1"/>
    </source>
</evidence>
<evidence type="ECO:0000256" key="1">
    <source>
        <dbReference type="SAM" id="MobiDB-lite"/>
    </source>
</evidence>
<evidence type="ECO:0000313" key="3">
    <source>
        <dbReference type="Proteomes" id="UP001163046"/>
    </source>
</evidence>
<protein>
    <submittedName>
        <fullName evidence="2">Uncharacterized protein</fullName>
    </submittedName>
</protein>
<dbReference type="Proteomes" id="UP001163046">
    <property type="component" value="Unassembled WGS sequence"/>
</dbReference>
<feature type="compositionally biased region" description="Polar residues" evidence="1">
    <location>
        <begin position="12"/>
        <end position="41"/>
    </location>
</feature>
<proteinExistence type="predicted"/>
<dbReference type="EMBL" id="MU826402">
    <property type="protein sequence ID" value="KAJ7376346.1"/>
    <property type="molecule type" value="Genomic_DNA"/>
</dbReference>
<feature type="non-terminal residue" evidence="2">
    <location>
        <position position="1"/>
    </location>
</feature>
<name>A0A9X0CUS3_9CNID</name>
<comment type="caution">
    <text evidence="2">The sequence shown here is derived from an EMBL/GenBank/DDBJ whole genome shotgun (WGS) entry which is preliminary data.</text>
</comment>
<sequence>MTTPAAPARPANLSQPVAETGQYKTSQSTDSNDVGASTAMESETGHFTEELGIWGSGQGSGCSVKLETKRADVTVVVSERSPLPSGLVQLVAYDQRYASAE</sequence>